<keyword evidence="7" id="KW-0732">Signal</keyword>
<dbReference type="InterPro" id="IPR012334">
    <property type="entry name" value="Pectin_lyas_fold"/>
</dbReference>
<evidence type="ECO:0000256" key="6">
    <source>
        <dbReference type="ARBA" id="ARBA00022525"/>
    </source>
</evidence>
<sequence length="223" mass="23876">MKKLAGLFLVTSLIIGGFGYTFPEKASAATPEVVHQTIVVKKGEPFDGKGKRYVAGPELGDGSQKEGQKPIFQVDDGGLLQNVVLGSPAADGVHTYGDAKIKNVVWEDIGEDALTVKKAGNVTIDGGSARLGSDKIFQINAPSTFTVRNFTADQGGKFIRQLGGSTFHVSVIIDKCTITNMKEAIFRTDSSTSSVTMTNTKYSNVGKKWIGVKHITEKSNTEF</sequence>
<keyword evidence="8 10" id="KW-0106">Calcium</keyword>
<dbReference type="PANTHER" id="PTHR33407:SF9">
    <property type="entry name" value="PECTATE LYASE F-RELATED"/>
    <property type="match status" value="1"/>
</dbReference>
<comment type="function">
    <text evidence="10">Catalyzes the depolymerization of both polygalacturonate and pectins of methyl esterification degree from 22 to 89%, with an endo mode of action. In contrast to the majority of pectate lyases, displays high activity on highly methylated pectins.</text>
</comment>
<dbReference type="RefSeq" id="WP_076794324.1">
    <property type="nucleotide sequence ID" value="NZ_MRBL01000072.1"/>
</dbReference>
<dbReference type="InterPro" id="IPR004898">
    <property type="entry name" value="Pectate_lyase_PlyH/PlyE-like"/>
</dbReference>
<evidence type="ECO:0000256" key="1">
    <source>
        <dbReference type="ARBA" id="ARBA00000695"/>
    </source>
</evidence>
<gene>
    <name evidence="11" type="ORF">BTA31_22325</name>
</gene>
<name>A0ABX3HX51_9BACI</name>
<evidence type="ECO:0000313" key="12">
    <source>
        <dbReference type="Proteomes" id="UP000187046"/>
    </source>
</evidence>
<evidence type="ECO:0000256" key="8">
    <source>
        <dbReference type="ARBA" id="ARBA00022837"/>
    </source>
</evidence>
<comment type="subcellular location">
    <subcellularLocation>
        <location evidence="3 10">Secreted</location>
    </subcellularLocation>
</comment>
<keyword evidence="6 10" id="KW-0964">Secreted</keyword>
<comment type="cofactor">
    <cofactor evidence="2 10">
        <name>Ca(2+)</name>
        <dbReference type="ChEBI" id="CHEBI:29108"/>
    </cofactor>
</comment>
<evidence type="ECO:0000256" key="5">
    <source>
        <dbReference type="ARBA" id="ARBA00012272"/>
    </source>
</evidence>
<keyword evidence="9 10" id="KW-0456">Lyase</keyword>
<dbReference type="Gene3D" id="2.160.20.10">
    <property type="entry name" value="Single-stranded right-handed beta-helix, Pectin lyase-like"/>
    <property type="match status" value="1"/>
</dbReference>
<evidence type="ECO:0000256" key="3">
    <source>
        <dbReference type="ARBA" id="ARBA00004613"/>
    </source>
</evidence>
<dbReference type="GO" id="GO:0016829">
    <property type="term" value="F:lyase activity"/>
    <property type="evidence" value="ECO:0007669"/>
    <property type="project" value="UniProtKB-KW"/>
</dbReference>
<proteinExistence type="inferred from homology"/>
<reference evidence="11 12" key="1">
    <citation type="submission" date="2016-12" db="EMBL/GenBank/DDBJ databases">
        <title>Bacillus phylogenomics.</title>
        <authorList>
            <person name="Dunlap C."/>
        </authorList>
    </citation>
    <scope>NUCLEOTIDE SEQUENCE [LARGE SCALE GENOMIC DNA]</scope>
    <source>
        <strain evidence="11 12">NRRL B-41327</strain>
    </source>
</reference>
<evidence type="ECO:0000256" key="4">
    <source>
        <dbReference type="ARBA" id="ARBA00006463"/>
    </source>
</evidence>
<comment type="caution">
    <text evidence="11">The sequence shown here is derived from an EMBL/GenBank/DDBJ whole genome shotgun (WGS) entry which is preliminary data.</text>
</comment>
<accession>A0ABX3HX51</accession>
<comment type="catalytic activity">
    <reaction evidence="1 10">
        <text>Eliminative cleavage of (1-&gt;4)-alpha-D-galacturonan to give oligosaccharides with 4-deoxy-alpha-D-galact-4-enuronosyl groups at their non-reducing ends.</text>
        <dbReference type="EC" id="4.2.2.2"/>
    </reaction>
</comment>
<evidence type="ECO:0000313" key="11">
    <source>
        <dbReference type="EMBL" id="OMI24476.1"/>
    </source>
</evidence>
<keyword evidence="12" id="KW-1185">Reference proteome</keyword>
<protein>
    <recommendedName>
        <fullName evidence="5 10">Pectate lyase</fullName>
        <ecNumber evidence="5 10">4.2.2.2</ecNumber>
    </recommendedName>
</protein>
<dbReference type="Proteomes" id="UP000187046">
    <property type="component" value="Unassembled WGS sequence"/>
</dbReference>
<comment type="similarity">
    <text evidence="4 10">Belongs to the polysaccharide lyase 3 family.</text>
</comment>
<organism evidence="11 12">
    <name type="scientific">Bacillus haynesii</name>
    <dbReference type="NCBI Taxonomy" id="1925021"/>
    <lineage>
        <taxon>Bacteria</taxon>
        <taxon>Bacillati</taxon>
        <taxon>Bacillota</taxon>
        <taxon>Bacilli</taxon>
        <taxon>Bacillales</taxon>
        <taxon>Bacillaceae</taxon>
        <taxon>Bacillus</taxon>
    </lineage>
</organism>
<dbReference type="SUPFAM" id="SSF51126">
    <property type="entry name" value="Pectin lyase-like"/>
    <property type="match status" value="1"/>
</dbReference>
<evidence type="ECO:0000256" key="9">
    <source>
        <dbReference type="ARBA" id="ARBA00023239"/>
    </source>
</evidence>
<dbReference type="PANTHER" id="PTHR33407">
    <property type="entry name" value="PECTATE LYASE F-RELATED"/>
    <property type="match status" value="1"/>
</dbReference>
<dbReference type="Pfam" id="PF03211">
    <property type="entry name" value="Pectate_lyase"/>
    <property type="match status" value="1"/>
</dbReference>
<evidence type="ECO:0000256" key="10">
    <source>
        <dbReference type="RuleBase" id="RU367009"/>
    </source>
</evidence>
<dbReference type="InterPro" id="IPR011050">
    <property type="entry name" value="Pectin_lyase_fold/virulence"/>
</dbReference>
<evidence type="ECO:0000256" key="2">
    <source>
        <dbReference type="ARBA" id="ARBA00001913"/>
    </source>
</evidence>
<dbReference type="EMBL" id="MRBL01000072">
    <property type="protein sequence ID" value="OMI24476.1"/>
    <property type="molecule type" value="Genomic_DNA"/>
</dbReference>
<evidence type="ECO:0000256" key="7">
    <source>
        <dbReference type="ARBA" id="ARBA00022729"/>
    </source>
</evidence>
<dbReference type="EC" id="4.2.2.2" evidence="5 10"/>